<keyword evidence="8 12" id="KW-0630">Potassium</keyword>
<evidence type="ECO:0000313" key="15">
    <source>
        <dbReference type="Proteomes" id="UP000887043"/>
    </source>
</evidence>
<keyword evidence="4" id="KW-1003">Cell membrane</keyword>
<comment type="caution">
    <text evidence="14">The sequence shown here is derived from an EMBL/GenBank/DDBJ whole genome shotgun (WGS) entry which is preliminary data.</text>
</comment>
<name>A0AA37HVC6_SEGBR</name>
<evidence type="ECO:0000256" key="3">
    <source>
        <dbReference type="ARBA" id="ARBA00022448"/>
    </source>
</evidence>
<comment type="subcellular location">
    <subcellularLocation>
        <location evidence="1">Cell inner membrane</location>
        <topology evidence="1">Multi-pass membrane protein</topology>
    </subcellularLocation>
</comment>
<evidence type="ECO:0000256" key="9">
    <source>
        <dbReference type="ARBA" id="ARBA00022989"/>
    </source>
</evidence>
<dbReference type="RefSeq" id="WP_006283039.1">
    <property type="nucleotide sequence ID" value="NZ_BPTR01000001.1"/>
</dbReference>
<proteinExistence type="inferred from homology"/>
<feature type="binding site" evidence="12">
    <location>
        <position position="318"/>
    </location>
    <ligand>
        <name>K(+)</name>
        <dbReference type="ChEBI" id="CHEBI:29103"/>
    </ligand>
</feature>
<keyword evidence="7 13" id="KW-0812">Transmembrane</keyword>
<dbReference type="PANTHER" id="PTHR32024">
    <property type="entry name" value="TRK SYSTEM POTASSIUM UPTAKE PROTEIN TRKG-RELATED"/>
    <property type="match status" value="1"/>
</dbReference>
<evidence type="ECO:0000256" key="8">
    <source>
        <dbReference type="ARBA" id="ARBA00022958"/>
    </source>
</evidence>
<evidence type="ECO:0000256" key="7">
    <source>
        <dbReference type="ARBA" id="ARBA00022692"/>
    </source>
</evidence>
<feature type="transmembrane region" description="Helical" evidence="13">
    <location>
        <begin position="70"/>
        <end position="97"/>
    </location>
</feature>
<sequence>MINWKIIYKVIGQLLFLEATLMFYCTILSFCYREDDSLAFVVSTITTVLAGFILKILGRKEASNNLSRREAYLVVALTWVVFSLFGTLPFMISGYIANFTDAYFETMSGFTTTGATIIDSVEILPHGLLFWRSLSQWIGGLGIVFFTIALLPSLVGGNVRIFAAEATGPIKSKLHPRLSTSAKWIWLVYIILTIGCTLGYYIGGMNVFDSINYAMTTTATGGFATHDTSIEFFNSKTIEYVCIIFTFLSGTNFTLLYFSLSKLRFKELWKNSEFRLYLFSILFFSTFIAVELIIRNHYHLEYAIRCGLFQVVSFITTTGLFNDNAGTWPHVTWIALAVCMFLGGSSGSTAGGFKSIRGVMILKIIRNELKQILHPNAVLPLKVDGTNVPNQKRVTLLAYLATYIILFMISSFVMTAAGIDYVNSTTITLSAIGNVGPSLGMPIGPTMSWSSLPDFAKWICSLMMLVGRLEIFTVLVIFTPQFWRGR</sequence>
<dbReference type="PIRSF" id="PIRSF006247">
    <property type="entry name" value="TrkH"/>
    <property type="match status" value="1"/>
</dbReference>
<evidence type="ECO:0000256" key="13">
    <source>
        <dbReference type="SAM" id="Phobius"/>
    </source>
</evidence>
<feature type="binding site" evidence="12">
    <location>
        <position position="112"/>
    </location>
    <ligand>
        <name>K(+)</name>
        <dbReference type="ChEBI" id="CHEBI:29103"/>
    </ligand>
</feature>
<dbReference type="Pfam" id="PF02386">
    <property type="entry name" value="TrkH"/>
    <property type="match status" value="1"/>
</dbReference>
<feature type="transmembrane region" description="Helical" evidence="13">
    <location>
        <begin position="137"/>
        <end position="163"/>
    </location>
</feature>
<keyword evidence="9 13" id="KW-1133">Transmembrane helix</keyword>
<reference evidence="14" key="1">
    <citation type="submission" date="2021-08" db="EMBL/GenBank/DDBJ databases">
        <title>Prevotella lacticifex sp. nov., isolated from rumen of cow.</title>
        <authorList>
            <person name="Shinkai T."/>
            <person name="Ikeyama N."/>
            <person name="Kumagai M."/>
            <person name="Ohmori H."/>
            <person name="Sakamoto M."/>
            <person name="Ohkuma M."/>
            <person name="Mitsumori M."/>
        </authorList>
    </citation>
    <scope>NUCLEOTIDE SEQUENCE</scope>
    <source>
        <strain evidence="14">DSM 11371</strain>
    </source>
</reference>
<dbReference type="EMBL" id="BPTR01000001">
    <property type="protein sequence ID" value="GJG26399.1"/>
    <property type="molecule type" value="Genomic_DNA"/>
</dbReference>
<organism evidence="14 15">
    <name type="scientific">Segatella bryantii</name>
    <name type="common">Prevotella bryantii</name>
    <dbReference type="NCBI Taxonomy" id="77095"/>
    <lineage>
        <taxon>Bacteria</taxon>
        <taxon>Pseudomonadati</taxon>
        <taxon>Bacteroidota</taxon>
        <taxon>Bacteroidia</taxon>
        <taxon>Bacteroidales</taxon>
        <taxon>Prevotellaceae</taxon>
        <taxon>Segatella</taxon>
    </lineage>
</organism>
<feature type="transmembrane region" description="Helical" evidence="13">
    <location>
        <begin position="276"/>
        <end position="294"/>
    </location>
</feature>
<feature type="transmembrane region" description="Helical" evidence="13">
    <location>
        <begin position="184"/>
        <end position="203"/>
    </location>
</feature>
<feature type="transmembrane region" description="Helical" evidence="13">
    <location>
        <begin position="238"/>
        <end position="260"/>
    </location>
</feature>
<feature type="transmembrane region" description="Helical" evidence="13">
    <location>
        <begin position="38"/>
        <end position="58"/>
    </location>
</feature>
<keyword evidence="6" id="KW-0633">Potassium transport</keyword>
<evidence type="ECO:0000256" key="6">
    <source>
        <dbReference type="ARBA" id="ARBA00022538"/>
    </source>
</evidence>
<dbReference type="AlphaFoldDB" id="A0AA37HVC6"/>
<evidence type="ECO:0000313" key="14">
    <source>
        <dbReference type="EMBL" id="GJG26399.1"/>
    </source>
</evidence>
<evidence type="ECO:0000256" key="10">
    <source>
        <dbReference type="ARBA" id="ARBA00023065"/>
    </source>
</evidence>
<accession>A0AA37HVC6</accession>
<keyword evidence="11 13" id="KW-0472">Membrane</keyword>
<evidence type="ECO:0000256" key="2">
    <source>
        <dbReference type="ARBA" id="ARBA00009137"/>
    </source>
</evidence>
<dbReference type="GO" id="GO:0005886">
    <property type="term" value="C:plasma membrane"/>
    <property type="evidence" value="ECO:0007669"/>
    <property type="project" value="UniProtKB-SubCell"/>
</dbReference>
<comment type="similarity">
    <text evidence="2">Belongs to the TrkH potassium transport family.</text>
</comment>
<gene>
    <name evidence="14" type="ORF">PRRU23_00990</name>
</gene>
<feature type="binding site" evidence="12">
    <location>
        <position position="113"/>
    </location>
    <ligand>
        <name>K(+)</name>
        <dbReference type="ChEBI" id="CHEBI:29103"/>
    </ligand>
</feature>
<evidence type="ECO:0000256" key="5">
    <source>
        <dbReference type="ARBA" id="ARBA00022519"/>
    </source>
</evidence>
<evidence type="ECO:0000256" key="11">
    <source>
        <dbReference type="ARBA" id="ARBA00023136"/>
    </source>
</evidence>
<feature type="binding site" evidence="12">
    <location>
        <position position="435"/>
    </location>
    <ligand>
        <name>K(+)</name>
        <dbReference type="ChEBI" id="CHEBI:29103"/>
    </ligand>
</feature>
<keyword evidence="3" id="KW-0813">Transport</keyword>
<feature type="transmembrane region" description="Helical" evidence="13">
    <location>
        <begin position="12"/>
        <end position="32"/>
    </location>
</feature>
<dbReference type="GO" id="GO:0015379">
    <property type="term" value="F:potassium:chloride symporter activity"/>
    <property type="evidence" value="ECO:0007669"/>
    <property type="project" value="InterPro"/>
</dbReference>
<evidence type="ECO:0000256" key="12">
    <source>
        <dbReference type="PIRSR" id="PIRSR006247-1"/>
    </source>
</evidence>
<keyword evidence="10" id="KW-0406">Ion transport</keyword>
<feature type="binding site" evidence="12">
    <location>
        <position position="434"/>
    </location>
    <ligand>
        <name>K(+)</name>
        <dbReference type="ChEBI" id="CHEBI:29103"/>
    </ligand>
</feature>
<protein>
    <submittedName>
        <fullName evidence="14">Potassium transporter</fullName>
    </submittedName>
</protein>
<keyword evidence="12" id="KW-0479">Metal-binding</keyword>
<dbReference type="InterPro" id="IPR003445">
    <property type="entry name" value="Cat_transpt"/>
</dbReference>
<feature type="binding site" evidence="12">
    <location>
        <position position="221"/>
    </location>
    <ligand>
        <name>K(+)</name>
        <dbReference type="ChEBI" id="CHEBI:29103"/>
    </ligand>
</feature>
<dbReference type="Proteomes" id="UP000887043">
    <property type="component" value="Unassembled WGS sequence"/>
</dbReference>
<dbReference type="PANTHER" id="PTHR32024:SF2">
    <property type="entry name" value="TRK SYSTEM POTASSIUM UPTAKE PROTEIN TRKG-RELATED"/>
    <property type="match status" value="1"/>
</dbReference>
<feature type="transmembrane region" description="Helical" evidence="13">
    <location>
        <begin position="455"/>
        <end position="478"/>
    </location>
</feature>
<keyword evidence="5" id="KW-0997">Cell inner membrane</keyword>
<feature type="transmembrane region" description="Helical" evidence="13">
    <location>
        <begin position="331"/>
        <end position="353"/>
    </location>
</feature>
<dbReference type="InterPro" id="IPR004772">
    <property type="entry name" value="TrkH"/>
</dbReference>
<feature type="transmembrane region" description="Helical" evidence="13">
    <location>
        <begin position="396"/>
        <end position="419"/>
    </location>
</feature>
<feature type="binding site" evidence="12">
    <location>
        <position position="317"/>
    </location>
    <ligand>
        <name>K(+)</name>
        <dbReference type="ChEBI" id="CHEBI:29103"/>
    </ligand>
</feature>
<evidence type="ECO:0000256" key="4">
    <source>
        <dbReference type="ARBA" id="ARBA00022475"/>
    </source>
</evidence>
<dbReference type="GO" id="GO:0046872">
    <property type="term" value="F:metal ion binding"/>
    <property type="evidence" value="ECO:0007669"/>
    <property type="project" value="UniProtKB-KW"/>
</dbReference>
<evidence type="ECO:0000256" key="1">
    <source>
        <dbReference type="ARBA" id="ARBA00004429"/>
    </source>
</evidence>